<dbReference type="STRING" id="1169540.A0A0G4FNC3"/>
<gene>
    <name evidence="9" type="ORF">Vbra_21509</name>
</gene>
<dbReference type="Proteomes" id="UP000041254">
    <property type="component" value="Unassembled WGS sequence"/>
</dbReference>
<dbReference type="GO" id="GO:0005789">
    <property type="term" value="C:endoplasmic reticulum membrane"/>
    <property type="evidence" value="ECO:0007669"/>
    <property type="project" value="UniProtKB-SubCell"/>
</dbReference>
<evidence type="ECO:0000256" key="7">
    <source>
        <dbReference type="ARBA" id="ARBA00023136"/>
    </source>
</evidence>
<dbReference type="PANTHER" id="PTHR19315">
    <property type="entry name" value="ER MEMBRANE PROTEIN COMPLEX SUBUNIT 4"/>
    <property type="match status" value="1"/>
</dbReference>
<dbReference type="PhylomeDB" id="A0A0G4FNC3"/>
<dbReference type="FunCoup" id="A0A0G4FNC3">
    <property type="interactions" value="190"/>
</dbReference>
<accession>A0A0G4FNC3</accession>
<evidence type="ECO:0000256" key="6">
    <source>
        <dbReference type="ARBA" id="ARBA00022989"/>
    </source>
</evidence>
<keyword evidence="10" id="KW-1185">Reference proteome</keyword>
<comment type="similarity">
    <text evidence="2">Belongs to the EMC4 family.</text>
</comment>
<evidence type="ECO:0000256" key="3">
    <source>
        <dbReference type="ARBA" id="ARBA00020820"/>
    </source>
</evidence>
<dbReference type="InterPro" id="IPR009445">
    <property type="entry name" value="TMEM85/Emc4"/>
</dbReference>
<reference evidence="9 10" key="1">
    <citation type="submission" date="2014-11" db="EMBL/GenBank/DDBJ databases">
        <authorList>
            <person name="Zhu J."/>
            <person name="Qi W."/>
            <person name="Song R."/>
        </authorList>
    </citation>
    <scope>NUCLEOTIDE SEQUENCE [LARGE SCALE GENOMIC DNA]</scope>
</reference>
<evidence type="ECO:0000313" key="9">
    <source>
        <dbReference type="EMBL" id="CEM15696.1"/>
    </source>
</evidence>
<evidence type="ECO:0000256" key="2">
    <source>
        <dbReference type="ARBA" id="ARBA00007715"/>
    </source>
</evidence>
<evidence type="ECO:0000313" key="10">
    <source>
        <dbReference type="Proteomes" id="UP000041254"/>
    </source>
</evidence>
<dbReference type="InParanoid" id="A0A0G4FNC3"/>
<evidence type="ECO:0000256" key="1">
    <source>
        <dbReference type="ARBA" id="ARBA00004477"/>
    </source>
</evidence>
<dbReference type="OMA" id="QQTFKVI"/>
<keyword evidence="5" id="KW-0256">Endoplasmic reticulum</keyword>
<keyword evidence="6 8" id="KW-1133">Transmembrane helix</keyword>
<feature type="transmembrane region" description="Helical" evidence="8">
    <location>
        <begin position="70"/>
        <end position="92"/>
    </location>
</feature>
<evidence type="ECO:0000256" key="5">
    <source>
        <dbReference type="ARBA" id="ARBA00022824"/>
    </source>
</evidence>
<evidence type="ECO:0000256" key="8">
    <source>
        <dbReference type="SAM" id="Phobius"/>
    </source>
</evidence>
<proteinExistence type="inferred from homology"/>
<organism evidence="9 10">
    <name type="scientific">Vitrella brassicaformis (strain CCMP3155)</name>
    <dbReference type="NCBI Taxonomy" id="1169540"/>
    <lineage>
        <taxon>Eukaryota</taxon>
        <taxon>Sar</taxon>
        <taxon>Alveolata</taxon>
        <taxon>Colpodellida</taxon>
        <taxon>Vitrellaceae</taxon>
        <taxon>Vitrella</taxon>
    </lineage>
</organism>
<dbReference type="Pfam" id="PF06417">
    <property type="entry name" value="EMC4"/>
    <property type="match status" value="1"/>
</dbReference>
<dbReference type="EMBL" id="CDMY01000468">
    <property type="protein sequence ID" value="CEM15696.1"/>
    <property type="molecule type" value="Genomic_DNA"/>
</dbReference>
<feature type="transmembrane region" description="Helical" evidence="8">
    <location>
        <begin position="120"/>
        <end position="138"/>
    </location>
</feature>
<protein>
    <recommendedName>
        <fullName evidence="3">ER membrane protein complex subunit 4</fullName>
    </recommendedName>
</protein>
<dbReference type="AlphaFoldDB" id="A0A0G4FNC3"/>
<comment type="subcellular location">
    <subcellularLocation>
        <location evidence="1">Endoplasmic reticulum membrane</location>
        <topology evidence="1">Multi-pass membrane protein</topology>
    </subcellularLocation>
</comment>
<sequence length="168" mass="18349">MLGKRWDFQFENRTSLPDPIGYRMTLGEAEGSTLSSRKTRERSSRHASIVESKAWEAALAPGKSIGMTIFMLWMGGSSPGIFSILIMGYGAINTVKSLFGLNAAFASFETAKVNVMLQKLVYVLINLAALGYISYHCAHMGLLPISSGDYIAMIPEKKVLEFSTGIVT</sequence>
<keyword evidence="4 8" id="KW-0812">Transmembrane</keyword>
<name>A0A0G4FNC3_VITBC</name>
<keyword evidence="7 8" id="KW-0472">Membrane</keyword>
<evidence type="ECO:0000256" key="4">
    <source>
        <dbReference type="ARBA" id="ARBA00022692"/>
    </source>
</evidence>
<dbReference type="OrthoDB" id="369569at2759"/>
<dbReference type="VEuPathDB" id="CryptoDB:Vbra_21509"/>